<evidence type="ECO:0000313" key="3">
    <source>
        <dbReference type="Proteomes" id="UP000285146"/>
    </source>
</evidence>
<feature type="chain" id="PRO_5019189461" description="Apple domain-containing protein" evidence="1">
    <location>
        <begin position="20"/>
        <end position="724"/>
    </location>
</feature>
<gene>
    <name evidence="2" type="ORF">VPNG_03789</name>
</gene>
<keyword evidence="1" id="KW-0732">Signal</keyword>
<dbReference type="Proteomes" id="UP000285146">
    <property type="component" value="Unassembled WGS sequence"/>
</dbReference>
<name>A0A423XFD1_9PEZI</name>
<protein>
    <recommendedName>
        <fullName evidence="4">Apple domain-containing protein</fullName>
    </recommendedName>
</protein>
<accession>A0A423XFD1</accession>
<dbReference type="EMBL" id="LKEB01000012">
    <property type="protein sequence ID" value="ROW14868.1"/>
    <property type="molecule type" value="Genomic_DNA"/>
</dbReference>
<dbReference type="AlphaFoldDB" id="A0A423XFD1"/>
<sequence>MYTKALLAAACLIWTPVLAAPGADNVSNFNLRTRSRLHYGDRLGPPAVLTHVTQNILARADDEVHQRPHGSFHRRVEAEIDVVPEPEVEAVVTAAASSTTRAASSTRSATPTQVAYTTLYSPFPNIPQLISVIGSLVFGDPRVTPTASAVVLPLSALSALPSSILTAVAISNAAASRSAVPTTPVAPTSRLSTAPLPSGLGATGILPATLPHSGLPLLPTIIPLSSSLLTAGPLPTGLIPSILPTDLLPTGLIPNLLTDTLPIGLLPSGLTSSLNLTIVPTAPFPTVPIVAPSSVLSSILSAADCPITFTTITTTNTITVYVGHPLAPLPNVTVAPPFPLIPTGGLNITGLLNATGFVNFTLPTAPSLPTGAFPTFTNLTAPALPTLNGNLSLAPFETNSTIFVLPTFTNLTAPALPTLNVSIPALPTLNLTVPTLPSFNVSLPAFPTLANLTLAPLPPLPTLNLTRPPVIPSLSIPTPVIPSVVIPTVSVNASIISAPGSGQESSISLPFFNTTTISGPFSSQSRSLLFTTITHSSLTFSSTVLTSLALTSTLVPISTGFLTTFTSATPVPPTAPSSSSLVIATTVTPISVGVSTSFAAPPSSIVPTNTVVGPAAPSGVPSGADVHCGVHGAPLGDYFLATYAWNRNNVPVTLEGCFQFCTQWGSGEGGCQSFNFYLKPGLGSPRCDLYASQVAYELESINNAEPYTWFDLACGSPTRFAVTT</sequence>
<comment type="caution">
    <text evidence="2">The sequence shown here is derived from an EMBL/GenBank/DDBJ whole genome shotgun (WGS) entry which is preliminary data.</text>
</comment>
<evidence type="ECO:0000313" key="2">
    <source>
        <dbReference type="EMBL" id="ROW14868.1"/>
    </source>
</evidence>
<organism evidence="2 3">
    <name type="scientific">Cytospora leucostoma</name>
    <dbReference type="NCBI Taxonomy" id="1230097"/>
    <lineage>
        <taxon>Eukaryota</taxon>
        <taxon>Fungi</taxon>
        <taxon>Dikarya</taxon>
        <taxon>Ascomycota</taxon>
        <taxon>Pezizomycotina</taxon>
        <taxon>Sordariomycetes</taxon>
        <taxon>Sordariomycetidae</taxon>
        <taxon>Diaporthales</taxon>
        <taxon>Cytosporaceae</taxon>
        <taxon>Cytospora</taxon>
    </lineage>
</organism>
<dbReference type="OrthoDB" id="5152618at2759"/>
<proteinExistence type="predicted"/>
<reference evidence="2 3" key="1">
    <citation type="submission" date="2015-09" db="EMBL/GenBank/DDBJ databases">
        <title>Host preference determinants of Valsa canker pathogens revealed by comparative genomics.</title>
        <authorList>
            <person name="Yin Z."/>
            <person name="Huang L."/>
        </authorList>
    </citation>
    <scope>NUCLEOTIDE SEQUENCE [LARGE SCALE GENOMIC DNA]</scope>
    <source>
        <strain evidence="2 3">SXYLt</strain>
    </source>
</reference>
<evidence type="ECO:0000256" key="1">
    <source>
        <dbReference type="SAM" id="SignalP"/>
    </source>
</evidence>
<keyword evidence="3" id="KW-1185">Reference proteome</keyword>
<dbReference type="STRING" id="1230097.A0A423XFD1"/>
<feature type="signal peptide" evidence="1">
    <location>
        <begin position="1"/>
        <end position="19"/>
    </location>
</feature>
<evidence type="ECO:0008006" key="4">
    <source>
        <dbReference type="Google" id="ProtNLM"/>
    </source>
</evidence>
<dbReference type="InParanoid" id="A0A423XFD1"/>